<accession>A0ABY7DRJ8</accession>
<dbReference type="EMBL" id="CP111014">
    <property type="protein sequence ID" value="WAQ99300.1"/>
    <property type="molecule type" value="Genomic_DNA"/>
</dbReference>
<dbReference type="Proteomes" id="UP001164746">
    <property type="component" value="Chromosome 3"/>
</dbReference>
<evidence type="ECO:0000313" key="2">
    <source>
        <dbReference type="Proteomes" id="UP001164746"/>
    </source>
</evidence>
<evidence type="ECO:0000313" key="1">
    <source>
        <dbReference type="EMBL" id="WAQ99300.1"/>
    </source>
</evidence>
<gene>
    <name evidence="1" type="ORF">MAR_023673</name>
</gene>
<protein>
    <submittedName>
        <fullName evidence="1">Uncharacterized protein</fullName>
    </submittedName>
</protein>
<keyword evidence="2" id="KW-1185">Reference proteome</keyword>
<reference evidence="1" key="1">
    <citation type="submission" date="2022-11" db="EMBL/GenBank/DDBJ databases">
        <title>Centuries of genome instability and evolution in soft-shell clam transmissible cancer (bioRxiv).</title>
        <authorList>
            <person name="Hart S.F.M."/>
            <person name="Yonemitsu M.A."/>
            <person name="Giersch R.M."/>
            <person name="Beal B.F."/>
            <person name="Arriagada G."/>
            <person name="Davis B.W."/>
            <person name="Ostrander E.A."/>
            <person name="Goff S.P."/>
            <person name="Metzger M.J."/>
        </authorList>
    </citation>
    <scope>NUCLEOTIDE SEQUENCE</scope>
    <source>
        <strain evidence="1">MELC-2E11</strain>
        <tissue evidence="1">Siphon/mantle</tissue>
    </source>
</reference>
<name>A0ABY7DRJ8_MYAAR</name>
<proteinExistence type="predicted"/>
<sequence>MLGQPAIRVTEYMLGQPVIRVAGYIMLGQPAIRVTGNMLGQPAIRVTGNMLGQPAIRVTGNMLGQSAIRVTGNMLGQSAIRVTGHMLGQPAIKSFQLCNIGKMGPRGKQNELSVEEIEAIAKYRGDALEQYSRRENIRLHNVNENEREHLLEVVLSIVNAAKSFKGNEDTPDVSPDDLFTKKDISVCHRVGSKAHGRNHSMKPRQILVRFISRQSIQSIFRCKKNLKKTSCNDVTVLRLRLKAIIKDTPGVTKVHTRDGNIVFTKDGRVNTVSSPDDLHKTGIDVDLTALGLEDLG</sequence>
<organism evidence="1 2">
    <name type="scientific">Mya arenaria</name>
    <name type="common">Soft-shell clam</name>
    <dbReference type="NCBI Taxonomy" id="6604"/>
    <lineage>
        <taxon>Eukaryota</taxon>
        <taxon>Metazoa</taxon>
        <taxon>Spiralia</taxon>
        <taxon>Lophotrochozoa</taxon>
        <taxon>Mollusca</taxon>
        <taxon>Bivalvia</taxon>
        <taxon>Autobranchia</taxon>
        <taxon>Heteroconchia</taxon>
        <taxon>Euheterodonta</taxon>
        <taxon>Imparidentia</taxon>
        <taxon>Neoheterodontei</taxon>
        <taxon>Myida</taxon>
        <taxon>Myoidea</taxon>
        <taxon>Myidae</taxon>
        <taxon>Mya</taxon>
    </lineage>
</organism>